<comment type="caution">
    <text evidence="8">The sequence shown here is derived from an EMBL/GenBank/DDBJ whole genome shotgun (WGS) entry which is preliminary data.</text>
</comment>
<dbReference type="EMBL" id="KZ308992">
    <property type="protein sequence ID" value="KAG8236096.1"/>
    <property type="molecule type" value="Genomic_DNA"/>
</dbReference>
<dbReference type="InterPro" id="IPR008967">
    <property type="entry name" value="p53-like_TF_DNA-bd_sf"/>
</dbReference>
<dbReference type="GO" id="GO:0045893">
    <property type="term" value="P:positive regulation of DNA-templated transcription"/>
    <property type="evidence" value="ECO:0007669"/>
    <property type="project" value="InterPro"/>
</dbReference>
<protein>
    <recommendedName>
        <fullName evidence="7">T-box domain-containing protein</fullName>
    </recommendedName>
</protein>
<keyword evidence="4 5" id="KW-0539">Nucleus</keyword>
<evidence type="ECO:0000256" key="2">
    <source>
        <dbReference type="ARBA" id="ARBA00023125"/>
    </source>
</evidence>
<evidence type="ECO:0000256" key="3">
    <source>
        <dbReference type="ARBA" id="ARBA00023163"/>
    </source>
</evidence>
<dbReference type="PROSITE" id="PS50252">
    <property type="entry name" value="TBOX_3"/>
    <property type="match status" value="1"/>
</dbReference>
<keyword evidence="9" id="KW-1185">Reference proteome</keyword>
<comment type="caution">
    <text evidence="5">Lacks conserved residue(s) required for the propagation of feature annotation.</text>
</comment>
<evidence type="ECO:0000259" key="7">
    <source>
        <dbReference type="PROSITE" id="PS50252"/>
    </source>
</evidence>
<evidence type="ECO:0000256" key="5">
    <source>
        <dbReference type="PROSITE-ProRule" id="PRU00201"/>
    </source>
</evidence>
<dbReference type="SUPFAM" id="SSF49417">
    <property type="entry name" value="p53-like transcription factors"/>
    <property type="match status" value="1"/>
</dbReference>
<name>A0A8K0KLM7_LADFU</name>
<accession>A0A8K0KLM7</accession>
<evidence type="ECO:0000256" key="6">
    <source>
        <dbReference type="SAM" id="MobiDB-lite"/>
    </source>
</evidence>
<proteinExistence type="predicted"/>
<dbReference type="GO" id="GO:0003677">
    <property type="term" value="F:DNA binding"/>
    <property type="evidence" value="ECO:0007669"/>
    <property type="project" value="UniProtKB-UniRule"/>
</dbReference>
<dbReference type="InterPro" id="IPR036960">
    <property type="entry name" value="T-box_sf"/>
</dbReference>
<keyword evidence="3" id="KW-0804">Transcription</keyword>
<dbReference type="InterPro" id="IPR046360">
    <property type="entry name" value="T-box_DNA-bd"/>
</dbReference>
<keyword evidence="2 5" id="KW-0238">DNA-binding</keyword>
<evidence type="ECO:0000256" key="1">
    <source>
        <dbReference type="ARBA" id="ARBA00023015"/>
    </source>
</evidence>
<dbReference type="GO" id="GO:0005634">
    <property type="term" value="C:nucleus"/>
    <property type="evidence" value="ECO:0007669"/>
    <property type="project" value="UniProtKB-SubCell"/>
</dbReference>
<feature type="compositionally biased region" description="Gly residues" evidence="6">
    <location>
        <begin position="101"/>
        <end position="117"/>
    </location>
</feature>
<feature type="region of interest" description="Disordered" evidence="6">
    <location>
        <begin position="1"/>
        <end position="141"/>
    </location>
</feature>
<dbReference type="OrthoDB" id="7442607at2759"/>
<dbReference type="GO" id="GO:0003700">
    <property type="term" value="F:DNA-binding transcription factor activity"/>
    <property type="evidence" value="ECO:0007669"/>
    <property type="project" value="InterPro"/>
</dbReference>
<feature type="compositionally biased region" description="Basic residues" evidence="6">
    <location>
        <begin position="7"/>
        <end position="22"/>
    </location>
</feature>
<feature type="compositionally biased region" description="Acidic residues" evidence="6">
    <location>
        <begin position="37"/>
        <end position="68"/>
    </location>
</feature>
<dbReference type="GO" id="GO:0006357">
    <property type="term" value="P:regulation of transcription by RNA polymerase II"/>
    <property type="evidence" value="ECO:0007669"/>
    <property type="project" value="UniProtKB-ARBA"/>
</dbReference>
<dbReference type="Proteomes" id="UP000792457">
    <property type="component" value="Unassembled WGS sequence"/>
</dbReference>
<feature type="domain" description="T-box" evidence="7">
    <location>
        <begin position="157"/>
        <end position="183"/>
    </location>
</feature>
<evidence type="ECO:0000313" key="8">
    <source>
        <dbReference type="EMBL" id="KAG8236096.1"/>
    </source>
</evidence>
<reference evidence="8" key="1">
    <citation type="submission" date="2013-04" db="EMBL/GenBank/DDBJ databases">
        <authorList>
            <person name="Qu J."/>
            <person name="Murali S.C."/>
            <person name="Bandaranaike D."/>
            <person name="Bellair M."/>
            <person name="Blankenburg K."/>
            <person name="Chao H."/>
            <person name="Dinh H."/>
            <person name="Doddapaneni H."/>
            <person name="Downs B."/>
            <person name="Dugan-Rocha S."/>
            <person name="Elkadiri S."/>
            <person name="Gnanaolivu R.D."/>
            <person name="Hernandez B."/>
            <person name="Javaid M."/>
            <person name="Jayaseelan J.C."/>
            <person name="Lee S."/>
            <person name="Li M."/>
            <person name="Ming W."/>
            <person name="Munidasa M."/>
            <person name="Muniz J."/>
            <person name="Nguyen L."/>
            <person name="Ongeri F."/>
            <person name="Osuji N."/>
            <person name="Pu L.-L."/>
            <person name="Puazo M."/>
            <person name="Qu C."/>
            <person name="Quiroz J."/>
            <person name="Raj R."/>
            <person name="Weissenberger G."/>
            <person name="Xin Y."/>
            <person name="Zou X."/>
            <person name="Han Y."/>
            <person name="Richards S."/>
            <person name="Worley K."/>
            <person name="Muzny D."/>
            <person name="Gibbs R."/>
        </authorList>
    </citation>
    <scope>NUCLEOTIDE SEQUENCE</scope>
    <source>
        <strain evidence="8">Sampled in the wild</strain>
    </source>
</reference>
<evidence type="ECO:0000256" key="4">
    <source>
        <dbReference type="ARBA" id="ARBA00023242"/>
    </source>
</evidence>
<organism evidence="8 9">
    <name type="scientific">Ladona fulva</name>
    <name type="common">Scarce chaser dragonfly</name>
    <name type="synonym">Libellula fulva</name>
    <dbReference type="NCBI Taxonomy" id="123851"/>
    <lineage>
        <taxon>Eukaryota</taxon>
        <taxon>Metazoa</taxon>
        <taxon>Ecdysozoa</taxon>
        <taxon>Arthropoda</taxon>
        <taxon>Hexapoda</taxon>
        <taxon>Insecta</taxon>
        <taxon>Pterygota</taxon>
        <taxon>Palaeoptera</taxon>
        <taxon>Odonata</taxon>
        <taxon>Epiprocta</taxon>
        <taxon>Anisoptera</taxon>
        <taxon>Libelluloidea</taxon>
        <taxon>Libellulidae</taxon>
        <taxon>Ladona</taxon>
    </lineage>
</organism>
<dbReference type="Gene3D" id="2.60.40.820">
    <property type="entry name" value="Transcription factor, T-box"/>
    <property type="match status" value="1"/>
</dbReference>
<dbReference type="AlphaFoldDB" id="A0A8K0KLM7"/>
<reference evidence="8" key="2">
    <citation type="submission" date="2017-10" db="EMBL/GenBank/DDBJ databases">
        <title>Ladona fulva Genome sequencing and assembly.</title>
        <authorList>
            <person name="Murali S."/>
            <person name="Richards S."/>
            <person name="Bandaranaike D."/>
            <person name="Bellair M."/>
            <person name="Blankenburg K."/>
            <person name="Chao H."/>
            <person name="Dinh H."/>
            <person name="Doddapaneni H."/>
            <person name="Dugan-Rocha S."/>
            <person name="Elkadiri S."/>
            <person name="Gnanaolivu R."/>
            <person name="Hernandez B."/>
            <person name="Skinner E."/>
            <person name="Javaid M."/>
            <person name="Lee S."/>
            <person name="Li M."/>
            <person name="Ming W."/>
            <person name="Munidasa M."/>
            <person name="Muniz J."/>
            <person name="Nguyen L."/>
            <person name="Hughes D."/>
            <person name="Osuji N."/>
            <person name="Pu L.-L."/>
            <person name="Puazo M."/>
            <person name="Qu C."/>
            <person name="Quiroz J."/>
            <person name="Raj R."/>
            <person name="Weissenberger G."/>
            <person name="Xin Y."/>
            <person name="Zou X."/>
            <person name="Han Y."/>
            <person name="Worley K."/>
            <person name="Muzny D."/>
            <person name="Gibbs R."/>
        </authorList>
    </citation>
    <scope>NUCLEOTIDE SEQUENCE</scope>
    <source>
        <strain evidence="8">Sampled in the wild</strain>
    </source>
</reference>
<comment type="subcellular location">
    <subcellularLocation>
        <location evidence="5">Nucleus</location>
    </subcellularLocation>
</comment>
<sequence>MFSGRLAPRRGRRAPGPRRRRRPDASSSSSPQRPRDDDDDEDDEEEEEEMEEMMDEGEEEVDVEECSDTEGGPGSEALPEDLSAEPRVSSSTSPGPSAEEGGVGDGGAGAGESGGGDVTVRRKGRRRGGGEGSSKEAVPEVRGKCNSEALRGISCHLETKELWDKFHELGTEMIITKTGSDVLSDIEGCITEKFIITREKALEFLPGSVIISKLSFRILFFVKVITEYDAIKIIVSSQANLR</sequence>
<dbReference type="Pfam" id="PF00907">
    <property type="entry name" value="T-box"/>
    <property type="match status" value="1"/>
</dbReference>
<gene>
    <name evidence="8" type="ORF">J437_LFUL000458</name>
</gene>
<keyword evidence="1" id="KW-0805">Transcription regulation</keyword>
<evidence type="ECO:0000313" key="9">
    <source>
        <dbReference type="Proteomes" id="UP000792457"/>
    </source>
</evidence>